<gene>
    <name evidence="3" type="ORF">OS493_015720</name>
</gene>
<dbReference type="Pfam" id="PF01344">
    <property type="entry name" value="Kelch_1"/>
    <property type="match status" value="1"/>
</dbReference>
<organism evidence="3 4">
    <name type="scientific">Desmophyllum pertusum</name>
    <dbReference type="NCBI Taxonomy" id="174260"/>
    <lineage>
        <taxon>Eukaryota</taxon>
        <taxon>Metazoa</taxon>
        <taxon>Cnidaria</taxon>
        <taxon>Anthozoa</taxon>
        <taxon>Hexacorallia</taxon>
        <taxon>Scleractinia</taxon>
        <taxon>Caryophylliina</taxon>
        <taxon>Caryophylliidae</taxon>
        <taxon>Desmophyllum</taxon>
    </lineage>
</organism>
<reference evidence="3" key="1">
    <citation type="submission" date="2023-01" db="EMBL/GenBank/DDBJ databases">
        <title>Genome assembly of the deep-sea coral Lophelia pertusa.</title>
        <authorList>
            <person name="Herrera S."/>
            <person name="Cordes E."/>
        </authorList>
    </citation>
    <scope>NUCLEOTIDE SEQUENCE</scope>
    <source>
        <strain evidence="3">USNM1676648</strain>
        <tissue evidence="3">Polyp</tissue>
    </source>
</reference>
<dbReference type="Pfam" id="PF24681">
    <property type="entry name" value="Kelch_KLHDC2_KLHL20_DRC7"/>
    <property type="match status" value="1"/>
</dbReference>
<keyword evidence="2" id="KW-0677">Repeat</keyword>
<dbReference type="SMART" id="SM00612">
    <property type="entry name" value="Kelch"/>
    <property type="match status" value="3"/>
</dbReference>
<name>A0A9W9YPA7_9CNID</name>
<dbReference type="Gene3D" id="2.120.10.80">
    <property type="entry name" value="Kelch-type beta propeller"/>
    <property type="match status" value="1"/>
</dbReference>
<accession>A0A9W9YPA7</accession>
<dbReference type="AlphaFoldDB" id="A0A9W9YPA7"/>
<dbReference type="InterPro" id="IPR006652">
    <property type="entry name" value="Kelch_1"/>
</dbReference>
<dbReference type="EMBL" id="MU827309">
    <property type="protein sequence ID" value="KAJ7360612.1"/>
    <property type="molecule type" value="Genomic_DNA"/>
</dbReference>
<evidence type="ECO:0000256" key="2">
    <source>
        <dbReference type="ARBA" id="ARBA00022737"/>
    </source>
</evidence>
<dbReference type="InterPro" id="IPR015915">
    <property type="entry name" value="Kelch-typ_b-propeller"/>
</dbReference>
<evidence type="ECO:0000313" key="4">
    <source>
        <dbReference type="Proteomes" id="UP001163046"/>
    </source>
</evidence>
<dbReference type="OrthoDB" id="5987322at2759"/>
<evidence type="ECO:0000313" key="3">
    <source>
        <dbReference type="EMBL" id="KAJ7360612.1"/>
    </source>
</evidence>
<dbReference type="PANTHER" id="PTHR45632">
    <property type="entry name" value="LD33804P"/>
    <property type="match status" value="1"/>
</dbReference>
<sequence length="273" mass="30772">MAELGPDGQQRKVTDEKFKDQKCSTNWTSLERLTFYATQLFALKDKISLLIVVCYLPPAITSEPCFPPSYKDVNGTVTSFNEHLYVIGGERNPRDVHRYNPIRNEWKKLASTDQCKQAVQDLIYVIAGFHGDVCHQSAESYNPSTNQWANIQNLAKVRRFASAATTCGKILVVGGFRDMTFTNIEPTCEVFDPCVNEWSRVASPIVPRSACAIVSVDDTVYVFGGESEDNFLDDVEIFDVKLNEWHKVASTMPGLRLYAQASLLKLPKKFIRD</sequence>
<proteinExistence type="predicted"/>
<protein>
    <submittedName>
        <fullName evidence="3">Uncharacterized protein</fullName>
    </submittedName>
</protein>
<comment type="caution">
    <text evidence="3">The sequence shown here is derived from an EMBL/GenBank/DDBJ whole genome shotgun (WGS) entry which is preliminary data.</text>
</comment>
<dbReference type="PANTHER" id="PTHR45632:SF3">
    <property type="entry name" value="KELCH-LIKE PROTEIN 32"/>
    <property type="match status" value="1"/>
</dbReference>
<keyword evidence="1" id="KW-0880">Kelch repeat</keyword>
<evidence type="ECO:0000256" key="1">
    <source>
        <dbReference type="ARBA" id="ARBA00022441"/>
    </source>
</evidence>
<dbReference type="SUPFAM" id="SSF117281">
    <property type="entry name" value="Kelch motif"/>
    <property type="match status" value="1"/>
</dbReference>
<keyword evidence="4" id="KW-1185">Reference proteome</keyword>
<dbReference type="Proteomes" id="UP001163046">
    <property type="component" value="Unassembled WGS sequence"/>
</dbReference>